<dbReference type="NCBIfam" id="TIGR01460">
    <property type="entry name" value="HAD-SF-IIA"/>
    <property type="match status" value="1"/>
</dbReference>
<accession>A0A1G8FJZ2</accession>
<dbReference type="AlphaFoldDB" id="A0A1G8FJZ2"/>
<keyword evidence="2" id="KW-1185">Reference proteome</keyword>
<dbReference type="EMBL" id="LT629695">
    <property type="protein sequence ID" value="SDH82450.1"/>
    <property type="molecule type" value="Genomic_DNA"/>
</dbReference>
<dbReference type="GO" id="GO:0016791">
    <property type="term" value="F:phosphatase activity"/>
    <property type="evidence" value="ECO:0007669"/>
    <property type="project" value="TreeGrafter"/>
</dbReference>
<dbReference type="STRING" id="399736.SAMN04489720_2509"/>
<reference evidence="2" key="1">
    <citation type="submission" date="2016-10" db="EMBL/GenBank/DDBJ databases">
        <authorList>
            <person name="Varghese N."/>
            <person name="Submissions S."/>
        </authorList>
    </citation>
    <scope>NUCLEOTIDE SEQUENCE [LARGE SCALE GENOMIC DNA]</scope>
    <source>
        <strain evidence="2">DSM 22002</strain>
    </source>
</reference>
<dbReference type="PANTHER" id="PTHR19288:SF95">
    <property type="entry name" value="D-GLYCEROL 3-PHOSPHATE PHOSPHATASE"/>
    <property type="match status" value="1"/>
</dbReference>
<proteinExistence type="predicted"/>
<name>A0A1G8FJZ2_9MICO</name>
<dbReference type="OrthoDB" id="3400930at2"/>
<evidence type="ECO:0000313" key="2">
    <source>
        <dbReference type="Proteomes" id="UP000198822"/>
    </source>
</evidence>
<dbReference type="RefSeq" id="WP_092505480.1">
    <property type="nucleotide sequence ID" value="NZ_LT629695.1"/>
</dbReference>
<dbReference type="InterPro" id="IPR036412">
    <property type="entry name" value="HAD-like_sf"/>
</dbReference>
<dbReference type="Gene3D" id="3.40.50.1000">
    <property type="entry name" value="HAD superfamily/HAD-like"/>
    <property type="match status" value="2"/>
</dbReference>
<organism evidence="1 2">
    <name type="scientific">Agrococcus jejuensis</name>
    <dbReference type="NCBI Taxonomy" id="399736"/>
    <lineage>
        <taxon>Bacteria</taxon>
        <taxon>Bacillati</taxon>
        <taxon>Actinomycetota</taxon>
        <taxon>Actinomycetes</taxon>
        <taxon>Micrococcales</taxon>
        <taxon>Microbacteriaceae</taxon>
        <taxon>Agrococcus</taxon>
    </lineage>
</organism>
<dbReference type="InterPro" id="IPR023214">
    <property type="entry name" value="HAD_sf"/>
</dbReference>
<sequence length="328" mass="34162">MTTLLDGVDAVLFDLDGVVYAGPAAIPHAVESIAAIAQPVLYLTNNASRTDAQVAAHLSELGIATTPEQVVTSPQAAMPLIAKHAKPGDPILVVGGDGITVELEARGYRVVRTAAEHPVAVIQGFAPHVGWKDLAEATYALHTGIPWVATNMDWTIPQAGGIAPGNGTLVSAVHTAVGRMPEVAGKPEVPIFTAAMERVGAATAIMVGDRLDTDIRGANRAGIPSVLVLTGIDQARTVLTAIAEDRPTHVIADLRELHTDYPETRETFERSTGATYAEAGRAAVRRLGAELTLVRAGEGADTLRAALHLVASSEFGPAAMRIDPALLA</sequence>
<gene>
    <name evidence="1" type="ORF">SAMN04489720_2509</name>
</gene>
<dbReference type="SUPFAM" id="SSF56784">
    <property type="entry name" value="HAD-like"/>
    <property type="match status" value="1"/>
</dbReference>
<dbReference type="Proteomes" id="UP000198822">
    <property type="component" value="Chromosome I"/>
</dbReference>
<dbReference type="Pfam" id="PF13242">
    <property type="entry name" value="Hydrolase_like"/>
    <property type="match status" value="1"/>
</dbReference>
<evidence type="ECO:0000313" key="1">
    <source>
        <dbReference type="EMBL" id="SDH82450.1"/>
    </source>
</evidence>
<dbReference type="InterPro" id="IPR006357">
    <property type="entry name" value="HAD-SF_hydro_IIA"/>
</dbReference>
<protein>
    <submittedName>
        <fullName evidence="1">Haloacid Dehalogenase Superfamily Class (Subfamily) IIA</fullName>
    </submittedName>
</protein>
<dbReference type="Pfam" id="PF13344">
    <property type="entry name" value="Hydrolase_6"/>
    <property type="match status" value="1"/>
</dbReference>
<dbReference type="PANTHER" id="PTHR19288">
    <property type="entry name" value="4-NITROPHENYLPHOSPHATASE-RELATED"/>
    <property type="match status" value="1"/>
</dbReference>
<dbReference type="GO" id="GO:0005737">
    <property type="term" value="C:cytoplasm"/>
    <property type="evidence" value="ECO:0007669"/>
    <property type="project" value="TreeGrafter"/>
</dbReference>